<comment type="caution">
    <text evidence="2">The sequence shown here is derived from an EMBL/GenBank/DDBJ whole genome shotgun (WGS) entry which is preliminary data.</text>
</comment>
<dbReference type="Proteomes" id="UP000031668">
    <property type="component" value="Unassembled WGS sequence"/>
</dbReference>
<sequence>MGVKFNLFVLGFMLCAFIQTDLLLEKSPSVTDDDAIKWSELDTKVPGKTDFLDTQGAIMDDVKTAQKPTDQAWQVPEGYEKKSHAKQTRGDKILSSDAYMAVQL</sequence>
<organism evidence="2 3">
    <name type="scientific">Thelohanellus kitauei</name>
    <name type="common">Myxosporean</name>
    <dbReference type="NCBI Taxonomy" id="669202"/>
    <lineage>
        <taxon>Eukaryota</taxon>
        <taxon>Metazoa</taxon>
        <taxon>Cnidaria</taxon>
        <taxon>Myxozoa</taxon>
        <taxon>Myxosporea</taxon>
        <taxon>Bivalvulida</taxon>
        <taxon>Platysporina</taxon>
        <taxon>Myxobolidae</taxon>
        <taxon>Thelohanellus</taxon>
    </lineage>
</organism>
<proteinExistence type="predicted"/>
<name>A0A0C2M654_THEKT</name>
<feature type="signal peptide" evidence="1">
    <location>
        <begin position="1"/>
        <end position="20"/>
    </location>
</feature>
<keyword evidence="3" id="KW-1185">Reference proteome</keyword>
<gene>
    <name evidence="2" type="ORF">RF11_01721</name>
</gene>
<dbReference type="EMBL" id="JWZT01004951">
    <property type="protein sequence ID" value="KII62525.1"/>
    <property type="molecule type" value="Genomic_DNA"/>
</dbReference>
<reference evidence="2 3" key="1">
    <citation type="journal article" date="2014" name="Genome Biol. Evol.">
        <title>The genome of the myxosporean Thelohanellus kitauei shows adaptations to nutrient acquisition within its fish host.</title>
        <authorList>
            <person name="Yang Y."/>
            <person name="Xiong J."/>
            <person name="Zhou Z."/>
            <person name="Huo F."/>
            <person name="Miao W."/>
            <person name="Ran C."/>
            <person name="Liu Y."/>
            <person name="Zhang J."/>
            <person name="Feng J."/>
            <person name="Wang M."/>
            <person name="Wang M."/>
            <person name="Wang L."/>
            <person name="Yao B."/>
        </authorList>
    </citation>
    <scope>NUCLEOTIDE SEQUENCE [LARGE SCALE GENOMIC DNA]</scope>
    <source>
        <strain evidence="2">Wuqing</strain>
    </source>
</reference>
<evidence type="ECO:0000313" key="3">
    <source>
        <dbReference type="Proteomes" id="UP000031668"/>
    </source>
</evidence>
<evidence type="ECO:0000313" key="2">
    <source>
        <dbReference type="EMBL" id="KII62525.1"/>
    </source>
</evidence>
<dbReference type="AlphaFoldDB" id="A0A0C2M654"/>
<accession>A0A0C2M654</accession>
<protein>
    <submittedName>
        <fullName evidence="2">Uncharacterized protein</fullName>
    </submittedName>
</protein>
<keyword evidence="1" id="KW-0732">Signal</keyword>
<evidence type="ECO:0000256" key="1">
    <source>
        <dbReference type="SAM" id="SignalP"/>
    </source>
</evidence>
<feature type="chain" id="PRO_5002152230" evidence="1">
    <location>
        <begin position="21"/>
        <end position="104"/>
    </location>
</feature>